<dbReference type="RefSeq" id="WP_065914874.1">
    <property type="nucleotide sequence ID" value="NZ_CP016793.1"/>
</dbReference>
<dbReference type="Proteomes" id="UP000093053">
    <property type="component" value="Chromosome"/>
</dbReference>
<protein>
    <submittedName>
        <fullName evidence="2">Uncharacterized protein</fullName>
    </submittedName>
</protein>
<organism evidence="2 3">
    <name type="scientific">Lentzea guizhouensis</name>
    <dbReference type="NCBI Taxonomy" id="1586287"/>
    <lineage>
        <taxon>Bacteria</taxon>
        <taxon>Bacillati</taxon>
        <taxon>Actinomycetota</taxon>
        <taxon>Actinomycetes</taxon>
        <taxon>Pseudonocardiales</taxon>
        <taxon>Pseudonocardiaceae</taxon>
        <taxon>Lentzea</taxon>
    </lineage>
</organism>
<keyword evidence="1" id="KW-1133">Transmembrane helix</keyword>
<accession>A0A1B2HFH1</accession>
<gene>
    <name evidence="2" type="ORF">BBK82_10735</name>
</gene>
<feature type="transmembrane region" description="Helical" evidence="1">
    <location>
        <begin position="36"/>
        <end position="58"/>
    </location>
</feature>
<evidence type="ECO:0000256" key="1">
    <source>
        <dbReference type="SAM" id="Phobius"/>
    </source>
</evidence>
<sequence>MKDLLIGGAVAMFVLLIAYAGYKAITATTKQQQDAAYRVLKLVLATLSGVAVVTLAVLHQAGVV</sequence>
<name>A0A1B2HFH1_9PSEU</name>
<dbReference type="AlphaFoldDB" id="A0A1B2HFH1"/>
<keyword evidence="3" id="KW-1185">Reference proteome</keyword>
<dbReference type="KEGG" id="led:BBK82_10735"/>
<keyword evidence="1" id="KW-0812">Transmembrane</keyword>
<evidence type="ECO:0000313" key="3">
    <source>
        <dbReference type="Proteomes" id="UP000093053"/>
    </source>
</evidence>
<reference evidence="2 3" key="1">
    <citation type="submission" date="2016-07" db="EMBL/GenBank/DDBJ databases">
        <title>Complete genome sequence of the Lentzea guizhouensis DHS C013.</title>
        <authorList>
            <person name="Cao C."/>
        </authorList>
    </citation>
    <scope>NUCLEOTIDE SEQUENCE [LARGE SCALE GENOMIC DNA]</scope>
    <source>
        <strain evidence="2 3">DHS C013</strain>
    </source>
</reference>
<dbReference type="EMBL" id="CP016793">
    <property type="protein sequence ID" value="ANZ36471.1"/>
    <property type="molecule type" value="Genomic_DNA"/>
</dbReference>
<evidence type="ECO:0000313" key="2">
    <source>
        <dbReference type="EMBL" id="ANZ36471.1"/>
    </source>
</evidence>
<proteinExistence type="predicted"/>
<keyword evidence="1" id="KW-0472">Membrane</keyword>